<comment type="subcellular location">
    <subcellularLocation>
        <location evidence="2">Nucleus</location>
    </subcellularLocation>
</comment>
<dbReference type="PROSITE" id="PS51184">
    <property type="entry name" value="JMJC"/>
    <property type="match status" value="1"/>
</dbReference>
<dbReference type="PANTHER" id="PTHR12480">
    <property type="entry name" value="ARGININE DEMETHYLASE AND LYSYL-HYDROXYLASE JMJD"/>
    <property type="match status" value="1"/>
</dbReference>
<keyword evidence="6" id="KW-0560">Oxidoreductase</keyword>
<evidence type="ECO:0000256" key="7">
    <source>
        <dbReference type="ARBA" id="ARBA00023004"/>
    </source>
</evidence>
<dbReference type="GO" id="GO:0106140">
    <property type="term" value="F:P-TEFb complex binding"/>
    <property type="evidence" value="ECO:0007669"/>
    <property type="project" value="TreeGrafter"/>
</dbReference>
<keyword evidence="4" id="KW-0156">Chromatin regulator</keyword>
<accession>A0A1V9YYZ9</accession>
<feature type="region of interest" description="Disordered" evidence="12">
    <location>
        <begin position="378"/>
        <end position="406"/>
    </location>
</feature>
<keyword evidence="10" id="KW-0539">Nucleus</keyword>
<evidence type="ECO:0000256" key="12">
    <source>
        <dbReference type="SAM" id="MobiDB-lite"/>
    </source>
</evidence>
<keyword evidence="3" id="KW-0479">Metal-binding</keyword>
<evidence type="ECO:0000313" key="14">
    <source>
        <dbReference type="EMBL" id="OQR91034.1"/>
    </source>
</evidence>
<dbReference type="EMBL" id="JNBR01000559">
    <property type="protein sequence ID" value="OQR91034.1"/>
    <property type="molecule type" value="Genomic_DNA"/>
</dbReference>
<evidence type="ECO:0000256" key="2">
    <source>
        <dbReference type="ARBA" id="ARBA00004123"/>
    </source>
</evidence>
<evidence type="ECO:0000313" key="15">
    <source>
        <dbReference type="Proteomes" id="UP000243579"/>
    </source>
</evidence>
<keyword evidence="14" id="KW-0489">Methyltransferase</keyword>
<dbReference type="GO" id="GO:0046872">
    <property type="term" value="F:metal ion binding"/>
    <property type="evidence" value="ECO:0007669"/>
    <property type="project" value="UniProtKB-KW"/>
</dbReference>
<dbReference type="Gene3D" id="1.20.1280.270">
    <property type="match status" value="1"/>
</dbReference>
<keyword evidence="15" id="KW-1185">Reference proteome</keyword>
<evidence type="ECO:0000256" key="11">
    <source>
        <dbReference type="ARBA" id="ARBA00038068"/>
    </source>
</evidence>
<keyword evidence="9" id="KW-0804">Transcription</keyword>
<evidence type="ECO:0000256" key="5">
    <source>
        <dbReference type="ARBA" id="ARBA00022964"/>
    </source>
</evidence>
<name>A0A1V9YYZ9_ACHHY</name>
<evidence type="ECO:0000256" key="8">
    <source>
        <dbReference type="ARBA" id="ARBA00023015"/>
    </source>
</evidence>
<dbReference type="GO" id="GO:0008168">
    <property type="term" value="F:methyltransferase activity"/>
    <property type="evidence" value="ECO:0007669"/>
    <property type="project" value="UniProtKB-KW"/>
</dbReference>
<feature type="region of interest" description="Disordered" evidence="12">
    <location>
        <begin position="1"/>
        <end position="32"/>
    </location>
</feature>
<dbReference type="PANTHER" id="PTHR12480:SF32">
    <property type="entry name" value="BIFUNCTIONAL ARGININE DEMETHYLASE AND LYSYL-HYDROXYLASE JMJD6"/>
    <property type="match status" value="1"/>
</dbReference>
<dbReference type="Proteomes" id="UP000243579">
    <property type="component" value="Unassembled WGS sequence"/>
</dbReference>
<dbReference type="STRING" id="1202772.A0A1V9YYZ9"/>
<sequence>MSPNQRASEEANGAAMTSRPVAKSGSRLTYRHRPVPAPALSSKVKAIVDDIKRKHRSDMRVEAWTNQGFAGSDICDMPIDTSKDIPRESCKELSVRRFIEEYEKPCLPVVIEGIPEDEGWTACENWTLKKLKKDYKRANLKVGEDDDGKTLRMKFKHFCKYMKTQTDDSPLYIFDSTFDDKKETTQLLHDYKVPKYFPDDLFSLVGESRRPPYRWFLVGPKRSGTCVHLDPLGTSAWNTLLVGRKRWVVFPPHVDKAIVKAKGLVYPGEDDEAGNYFADLLPRMLAKHPDLEYMEFMQYPGDTVYVPGGWWHAVYNMDDTIAVTQNFCSHANFERVWRKTRSGRKRMAVKWLEKLQEEYPKLASLAVHLNEVDDYKMYEKKRPAADEPEPEEEGMRAKKHKKSTMS</sequence>
<proteinExistence type="inferred from homology"/>
<dbReference type="Gene3D" id="2.60.120.650">
    <property type="entry name" value="Cupin"/>
    <property type="match status" value="1"/>
</dbReference>
<dbReference type="Pfam" id="PF02373">
    <property type="entry name" value="JmjC"/>
    <property type="match status" value="1"/>
</dbReference>
<dbReference type="GO" id="GO:0032259">
    <property type="term" value="P:methylation"/>
    <property type="evidence" value="ECO:0007669"/>
    <property type="project" value="UniProtKB-KW"/>
</dbReference>
<reference evidence="14 15" key="1">
    <citation type="journal article" date="2014" name="Genome Biol. Evol.">
        <title>The secreted proteins of Achlya hypogyna and Thraustotheca clavata identify the ancestral oomycete secretome and reveal gene acquisitions by horizontal gene transfer.</title>
        <authorList>
            <person name="Misner I."/>
            <person name="Blouin N."/>
            <person name="Leonard G."/>
            <person name="Richards T.A."/>
            <person name="Lane C.E."/>
        </authorList>
    </citation>
    <scope>NUCLEOTIDE SEQUENCE [LARGE SCALE GENOMIC DNA]</scope>
    <source>
        <strain evidence="14 15">ATCC 48635</strain>
    </source>
</reference>
<evidence type="ECO:0000259" key="13">
    <source>
        <dbReference type="PROSITE" id="PS51184"/>
    </source>
</evidence>
<dbReference type="GO" id="GO:0005737">
    <property type="term" value="C:cytoplasm"/>
    <property type="evidence" value="ECO:0007669"/>
    <property type="project" value="TreeGrafter"/>
</dbReference>
<dbReference type="AlphaFoldDB" id="A0A1V9YYZ9"/>
<evidence type="ECO:0000256" key="4">
    <source>
        <dbReference type="ARBA" id="ARBA00022853"/>
    </source>
</evidence>
<evidence type="ECO:0000256" key="1">
    <source>
        <dbReference type="ARBA" id="ARBA00001954"/>
    </source>
</evidence>
<comment type="caution">
    <text evidence="14">The sequence shown here is derived from an EMBL/GenBank/DDBJ whole genome shotgun (WGS) entry which is preliminary data.</text>
</comment>
<evidence type="ECO:0000256" key="10">
    <source>
        <dbReference type="ARBA" id="ARBA00023242"/>
    </source>
</evidence>
<evidence type="ECO:0000256" key="9">
    <source>
        <dbReference type="ARBA" id="ARBA00023163"/>
    </source>
</evidence>
<evidence type="ECO:0000256" key="3">
    <source>
        <dbReference type="ARBA" id="ARBA00022723"/>
    </source>
</evidence>
<comment type="similarity">
    <text evidence="11">Belongs to the JMJD6 family.</text>
</comment>
<keyword evidence="14" id="KW-0808">Transferase</keyword>
<feature type="domain" description="JmjC" evidence="13">
    <location>
        <begin position="182"/>
        <end position="344"/>
    </location>
</feature>
<gene>
    <name evidence="14" type="ORF">ACHHYP_05054</name>
</gene>
<keyword evidence="7" id="KW-0408">Iron</keyword>
<dbReference type="SMART" id="SM00558">
    <property type="entry name" value="JmjC"/>
    <property type="match status" value="1"/>
</dbReference>
<feature type="compositionally biased region" description="Basic residues" evidence="12">
    <location>
        <begin position="397"/>
        <end position="406"/>
    </location>
</feature>
<comment type="cofactor">
    <cofactor evidence="1">
        <name>Fe(2+)</name>
        <dbReference type="ChEBI" id="CHEBI:29033"/>
    </cofactor>
</comment>
<dbReference type="SUPFAM" id="SSF51197">
    <property type="entry name" value="Clavaminate synthase-like"/>
    <property type="match status" value="1"/>
</dbReference>
<dbReference type="GO" id="GO:0005634">
    <property type="term" value="C:nucleus"/>
    <property type="evidence" value="ECO:0007669"/>
    <property type="project" value="UniProtKB-SubCell"/>
</dbReference>
<dbReference type="InterPro" id="IPR003347">
    <property type="entry name" value="JmjC_dom"/>
</dbReference>
<keyword evidence="5" id="KW-0223">Dioxygenase</keyword>
<dbReference type="InterPro" id="IPR050910">
    <property type="entry name" value="JMJD6_ArgDemeth/LysHydrox"/>
</dbReference>
<evidence type="ECO:0000256" key="6">
    <source>
        <dbReference type="ARBA" id="ARBA00023002"/>
    </source>
</evidence>
<protein>
    <submittedName>
        <fullName evidence="14">Histone arginine demethylase</fullName>
    </submittedName>
</protein>
<dbReference type="GO" id="GO:0033749">
    <property type="term" value="F:histone H4R3 demethylase activity"/>
    <property type="evidence" value="ECO:0007669"/>
    <property type="project" value="TreeGrafter"/>
</dbReference>
<keyword evidence="8" id="KW-0805">Transcription regulation</keyword>
<dbReference type="OrthoDB" id="424465at2759"/>
<organism evidence="14 15">
    <name type="scientific">Achlya hypogyna</name>
    <name type="common">Oomycete</name>
    <name type="synonym">Protoachlya hypogyna</name>
    <dbReference type="NCBI Taxonomy" id="1202772"/>
    <lineage>
        <taxon>Eukaryota</taxon>
        <taxon>Sar</taxon>
        <taxon>Stramenopiles</taxon>
        <taxon>Oomycota</taxon>
        <taxon>Saprolegniomycetes</taxon>
        <taxon>Saprolegniales</taxon>
        <taxon>Achlyaceae</taxon>
        <taxon>Achlya</taxon>
    </lineage>
</organism>